<dbReference type="Gramene" id="PRQ16922">
    <property type="protein sequence ID" value="PRQ16922"/>
    <property type="gene ID" value="RchiOBHm_Chr7g0189481"/>
</dbReference>
<proteinExistence type="predicted"/>
<sequence length="64" mass="7449">MQEVLPQMEPTNRGTDPILVCSDFTRFQSLEIIKPTRILSCQLGLSSFFLFWQTRTIPALYVNR</sequence>
<accession>A0A2P6P4U2</accession>
<gene>
    <name evidence="1" type="ORF">RchiOBHm_Chr7g0189481</name>
</gene>
<dbReference type="Proteomes" id="UP000238479">
    <property type="component" value="Chromosome 7"/>
</dbReference>
<evidence type="ECO:0000313" key="2">
    <source>
        <dbReference type="Proteomes" id="UP000238479"/>
    </source>
</evidence>
<dbReference type="EMBL" id="PDCK01000045">
    <property type="protein sequence ID" value="PRQ16922.1"/>
    <property type="molecule type" value="Genomic_DNA"/>
</dbReference>
<protein>
    <submittedName>
        <fullName evidence="1">Uncharacterized protein</fullName>
    </submittedName>
</protein>
<comment type="caution">
    <text evidence="1">The sequence shown here is derived from an EMBL/GenBank/DDBJ whole genome shotgun (WGS) entry which is preliminary data.</text>
</comment>
<organism evidence="1 2">
    <name type="scientific">Rosa chinensis</name>
    <name type="common">China rose</name>
    <dbReference type="NCBI Taxonomy" id="74649"/>
    <lineage>
        <taxon>Eukaryota</taxon>
        <taxon>Viridiplantae</taxon>
        <taxon>Streptophyta</taxon>
        <taxon>Embryophyta</taxon>
        <taxon>Tracheophyta</taxon>
        <taxon>Spermatophyta</taxon>
        <taxon>Magnoliopsida</taxon>
        <taxon>eudicotyledons</taxon>
        <taxon>Gunneridae</taxon>
        <taxon>Pentapetalae</taxon>
        <taxon>rosids</taxon>
        <taxon>fabids</taxon>
        <taxon>Rosales</taxon>
        <taxon>Rosaceae</taxon>
        <taxon>Rosoideae</taxon>
        <taxon>Rosoideae incertae sedis</taxon>
        <taxon>Rosa</taxon>
    </lineage>
</organism>
<reference evidence="1 2" key="1">
    <citation type="journal article" date="2018" name="Nat. Genet.">
        <title>The Rosa genome provides new insights in the design of modern roses.</title>
        <authorList>
            <person name="Bendahmane M."/>
        </authorList>
    </citation>
    <scope>NUCLEOTIDE SEQUENCE [LARGE SCALE GENOMIC DNA]</scope>
    <source>
        <strain evidence="2">cv. Old Blush</strain>
    </source>
</reference>
<name>A0A2P6P4U2_ROSCH</name>
<dbReference type="AlphaFoldDB" id="A0A2P6P4U2"/>
<keyword evidence="2" id="KW-1185">Reference proteome</keyword>
<evidence type="ECO:0000313" key="1">
    <source>
        <dbReference type="EMBL" id="PRQ16922.1"/>
    </source>
</evidence>